<feature type="region of interest" description="Disordered" evidence="1">
    <location>
        <begin position="100"/>
        <end position="129"/>
    </location>
</feature>
<feature type="domain" description="J" evidence="2">
    <location>
        <begin position="578"/>
        <end position="648"/>
    </location>
</feature>
<dbReference type="AlphaFoldDB" id="S9V8F0"/>
<dbReference type="SUPFAM" id="SSF48452">
    <property type="entry name" value="TPR-like"/>
    <property type="match status" value="1"/>
</dbReference>
<proteinExistence type="predicted"/>
<dbReference type="InterPro" id="IPR019734">
    <property type="entry name" value="TPR_rpt"/>
</dbReference>
<dbReference type="Proteomes" id="UP000015354">
    <property type="component" value="Unassembled WGS sequence"/>
</dbReference>
<dbReference type="PRINTS" id="PR00625">
    <property type="entry name" value="JDOMAIN"/>
</dbReference>
<evidence type="ECO:0000313" key="4">
    <source>
        <dbReference type="Proteomes" id="UP000015354"/>
    </source>
</evidence>
<dbReference type="SMART" id="SM00028">
    <property type="entry name" value="TPR"/>
    <property type="match status" value="2"/>
</dbReference>
<dbReference type="InterPro" id="IPR001623">
    <property type="entry name" value="DnaJ_domain"/>
</dbReference>
<evidence type="ECO:0000259" key="2">
    <source>
        <dbReference type="PROSITE" id="PS50076"/>
    </source>
</evidence>
<feature type="region of interest" description="Disordered" evidence="1">
    <location>
        <begin position="540"/>
        <end position="569"/>
    </location>
</feature>
<dbReference type="Pfam" id="PF00226">
    <property type="entry name" value="DnaJ"/>
    <property type="match status" value="1"/>
</dbReference>
<dbReference type="PANTHER" id="PTHR44200">
    <property type="entry name" value="DNAJ HOMOLOG SUBFAMILY C MEMBER 7"/>
    <property type="match status" value="1"/>
</dbReference>
<dbReference type="Gene3D" id="1.10.287.110">
    <property type="entry name" value="DnaJ domain"/>
    <property type="match status" value="1"/>
</dbReference>
<name>S9V8F0_9TRYP</name>
<dbReference type="OrthoDB" id="10250354at2759"/>
<dbReference type="CDD" id="cd06257">
    <property type="entry name" value="DnaJ"/>
    <property type="match status" value="1"/>
</dbReference>
<dbReference type="SUPFAM" id="SSF46565">
    <property type="entry name" value="Chaperone J-domain"/>
    <property type="match status" value="1"/>
</dbReference>
<dbReference type="InterPro" id="IPR052758">
    <property type="entry name" value="SRC_co-chaperone"/>
</dbReference>
<comment type="caution">
    <text evidence="3">The sequence shown here is derived from an EMBL/GenBank/DDBJ whole genome shotgun (WGS) entry which is preliminary data.</text>
</comment>
<evidence type="ECO:0000256" key="1">
    <source>
        <dbReference type="SAM" id="MobiDB-lite"/>
    </source>
</evidence>
<reference evidence="3 4" key="1">
    <citation type="journal article" date="2013" name="PLoS ONE">
        <title>Predicting the Proteins of Angomonas deanei, Strigomonas culicis and Their Respective Endosymbionts Reveals New Aspects of the Trypanosomatidae Family.</title>
        <authorList>
            <person name="Motta M.C."/>
            <person name="Martins A.C."/>
            <person name="de Souza S.S."/>
            <person name="Catta-Preta C.M."/>
            <person name="Silva R."/>
            <person name="Klein C.C."/>
            <person name="de Almeida L.G."/>
            <person name="de Lima Cunha O."/>
            <person name="Ciapina L.P."/>
            <person name="Brocchi M."/>
            <person name="Colabardini A.C."/>
            <person name="de Araujo Lima B."/>
            <person name="Machado C.R."/>
            <person name="de Almeida Soares C.M."/>
            <person name="Probst C.M."/>
            <person name="de Menezes C.B."/>
            <person name="Thompson C.E."/>
            <person name="Bartholomeu D.C."/>
            <person name="Gradia D.F."/>
            <person name="Pavoni D.P."/>
            <person name="Grisard E.C."/>
            <person name="Fantinatti-Garboggini F."/>
            <person name="Marchini F.K."/>
            <person name="Rodrigues-Luiz G.F."/>
            <person name="Wagner G."/>
            <person name="Goldman G.H."/>
            <person name="Fietto J.L."/>
            <person name="Elias M.C."/>
            <person name="Goldman M.H."/>
            <person name="Sagot M.F."/>
            <person name="Pereira M."/>
            <person name="Stoco P.H."/>
            <person name="de Mendonca-Neto R.P."/>
            <person name="Teixeira S.M."/>
            <person name="Maciel T.E."/>
            <person name="de Oliveira Mendes T.A."/>
            <person name="Urmenyi T.P."/>
            <person name="de Souza W."/>
            <person name="Schenkman S."/>
            <person name="de Vasconcelos A.T."/>
        </authorList>
    </citation>
    <scope>NUCLEOTIDE SEQUENCE [LARGE SCALE GENOMIC DNA]</scope>
</reference>
<dbReference type="InterPro" id="IPR011990">
    <property type="entry name" value="TPR-like_helical_dom_sf"/>
</dbReference>
<evidence type="ECO:0000313" key="3">
    <source>
        <dbReference type="EMBL" id="EPY23251.1"/>
    </source>
</evidence>
<keyword evidence="4" id="KW-1185">Reference proteome</keyword>
<accession>S9V8F0</accession>
<dbReference type="EMBL" id="ATMH01007798">
    <property type="protein sequence ID" value="EPY23251.1"/>
    <property type="molecule type" value="Genomic_DNA"/>
</dbReference>
<dbReference type="PROSITE" id="PS50076">
    <property type="entry name" value="DNAJ_2"/>
    <property type="match status" value="1"/>
</dbReference>
<dbReference type="Gene3D" id="1.25.40.10">
    <property type="entry name" value="Tetratricopeptide repeat domain"/>
    <property type="match status" value="1"/>
</dbReference>
<gene>
    <name evidence="3" type="ORF">STCU_07798</name>
</gene>
<dbReference type="InterPro" id="IPR036869">
    <property type="entry name" value="J_dom_sf"/>
</dbReference>
<protein>
    <submittedName>
        <fullName evidence="3">DnaJ like protein subfamily C member 7</fullName>
    </submittedName>
</protein>
<dbReference type="PANTHER" id="PTHR44200:SF1">
    <property type="entry name" value="DNAJ HOMOLOG SUBFAMILY C MEMBER 7"/>
    <property type="match status" value="1"/>
</dbReference>
<organism evidence="3 4">
    <name type="scientific">Strigomonas culicis</name>
    <dbReference type="NCBI Taxonomy" id="28005"/>
    <lineage>
        <taxon>Eukaryota</taxon>
        <taxon>Discoba</taxon>
        <taxon>Euglenozoa</taxon>
        <taxon>Kinetoplastea</taxon>
        <taxon>Metakinetoplastina</taxon>
        <taxon>Trypanosomatida</taxon>
        <taxon>Trypanosomatidae</taxon>
        <taxon>Strigomonadinae</taxon>
        <taxon>Strigomonas</taxon>
    </lineage>
</organism>
<sequence length="650" mass="70812">MKNSRRADYRVTSKHTLSASHSCKQTPCLYTRRMHRVPTEGAGDRQYASPFLPPLSTPSSVASLLMPSCGNSLASLPSSQTRSRETGEAAEMPQILADAAAQSSTTPPAGHLRSSVMSDTAREISDDTLSATEAADTNCSCSDSITFGKVESRVRQRIKRADYTGAYIDISASLSHFDAKSAYRAKLLAYRASCSVSLMNYSECQEDCAASLSVRWPTSAHAEDHEGAPALTPFETWTSFIVACVMRQEYAQAGALLHGLLKGEERSFAQRYVVPPLTPAQVAELQLIQGALPSVERFRECVLLECWAEALACVAGAAPLLDRTPLCTLEATALLQNRQAEAARDVLLPYVPCIPPPPALLGRAATPELAQLRQHIDPHYVLANVLLAKASVYCGRPYVNIAAALIQLCLRVQPLSTPAKKVGNYIVALEDYFAALEAASDRRDYQHVLQVANDALTLDPQNARINALFYHERAAALLWLKKPVRAAEDCARSIAADGSNAKVYATRATAYEACGRCAEAAADRAAAIQLNPAYEAVFEREAQQARRRQSQQPTPPPTEGEEGEGETVPPANFKWQRTLYDELGLPATAAKDAIKSAYYRLVLTCHPDKMAGASAEAQRNAVETFKRINHAYTVLSDPFRRSAYDQTIIF</sequence>
<dbReference type="SMART" id="SM00271">
    <property type="entry name" value="DnaJ"/>
    <property type="match status" value="1"/>
</dbReference>